<dbReference type="EC" id="2.1.1.-" evidence="1"/>
<reference evidence="1 2" key="1">
    <citation type="submission" date="2024-05" db="EMBL/GenBank/DDBJ databases">
        <authorList>
            <person name="Park S."/>
        </authorList>
    </citation>
    <scope>NUCLEOTIDE SEQUENCE [LARGE SCALE GENOMIC DNA]</scope>
    <source>
        <strain evidence="1 2">DGU5</strain>
    </source>
</reference>
<evidence type="ECO:0000313" key="2">
    <source>
        <dbReference type="Proteomes" id="UP001484535"/>
    </source>
</evidence>
<keyword evidence="1" id="KW-0489">Methyltransferase</keyword>
<sequence>MRRPKRLLRHLNRMAGTRGTLDANALNRFSGWAAARSEKDVLIEAWIDGKAVASTKTGVERPDVERLLPGYKRARFSGFALELPEKAIPDDRVVEVKITARPQGSWSPKAWLGTVTLAGNGLVERLASASPANIVGPFPARVIDVVAAFRPEAVDDLLTASGQRKFVAALRDILLVPMLRETPAVADYIRYLSAIAAHFAFVDRFFPSANRQARPGSADFHGKPNSVAEITAIAHQLYVLKSHGVEGDFAEFGCFKGFSSAMLSFACQQLGLKMHIFDSFEGLPEAKHSGYTAGDYAGSLEEVTDNVRRLGAIDQVTFHKGFYADTFRDYRPPQLMCLWMDVDLEVSAKDMMVVADRLDPRASLFSHECVADMFVDGEIVNAPRPDNPIPPVLDRFEELGRPLTGHHIHGHTGALWPRSGGIPVMHHEVLMHLLQILRKEVLKP</sequence>
<dbReference type="GO" id="GO:0008168">
    <property type="term" value="F:methyltransferase activity"/>
    <property type="evidence" value="ECO:0007669"/>
    <property type="project" value="UniProtKB-KW"/>
</dbReference>
<accession>A0ABV0D1S3</accession>
<dbReference type="RefSeq" id="WP_346785749.1">
    <property type="nucleotide sequence ID" value="NZ_JBDLBR010000005.1"/>
</dbReference>
<keyword evidence="2" id="KW-1185">Reference proteome</keyword>
<dbReference type="PANTHER" id="PTHR40036">
    <property type="entry name" value="MACROCIN O-METHYLTRANSFERASE"/>
    <property type="match status" value="1"/>
</dbReference>
<protein>
    <submittedName>
        <fullName evidence="1">TylF/MycF/NovP-related O-methyltransferase</fullName>
        <ecNumber evidence="1">2.1.1.-</ecNumber>
    </submittedName>
</protein>
<proteinExistence type="predicted"/>
<comment type="caution">
    <text evidence="1">The sequence shown here is derived from an EMBL/GenBank/DDBJ whole genome shotgun (WGS) entry which is preliminary data.</text>
</comment>
<dbReference type="Proteomes" id="UP001484535">
    <property type="component" value="Unassembled WGS sequence"/>
</dbReference>
<dbReference type="Gene3D" id="3.40.50.150">
    <property type="entry name" value="Vaccinia Virus protein VP39"/>
    <property type="match status" value="1"/>
</dbReference>
<dbReference type="EMBL" id="JBDLBR010000005">
    <property type="protein sequence ID" value="MEN7538291.1"/>
    <property type="molecule type" value="Genomic_DNA"/>
</dbReference>
<dbReference type="GO" id="GO:0032259">
    <property type="term" value="P:methylation"/>
    <property type="evidence" value="ECO:0007669"/>
    <property type="project" value="UniProtKB-KW"/>
</dbReference>
<keyword evidence="1" id="KW-0808">Transferase</keyword>
<dbReference type="PANTHER" id="PTHR40036:SF1">
    <property type="entry name" value="MACROCIN O-METHYLTRANSFERASE"/>
    <property type="match status" value="1"/>
</dbReference>
<dbReference type="InterPro" id="IPR029063">
    <property type="entry name" value="SAM-dependent_MTases_sf"/>
</dbReference>
<dbReference type="Pfam" id="PF05711">
    <property type="entry name" value="TylF"/>
    <property type="match status" value="1"/>
</dbReference>
<organism evidence="1 2">
    <name type="scientific">Aurantiacibacter flavus</name>
    <dbReference type="NCBI Taxonomy" id="3145232"/>
    <lineage>
        <taxon>Bacteria</taxon>
        <taxon>Pseudomonadati</taxon>
        <taxon>Pseudomonadota</taxon>
        <taxon>Alphaproteobacteria</taxon>
        <taxon>Sphingomonadales</taxon>
        <taxon>Erythrobacteraceae</taxon>
        <taxon>Aurantiacibacter</taxon>
    </lineage>
</organism>
<gene>
    <name evidence="1" type="ORF">ABDJ38_14005</name>
</gene>
<name>A0ABV0D1S3_9SPHN</name>
<dbReference type="InterPro" id="IPR008884">
    <property type="entry name" value="TylF_MeTrfase"/>
</dbReference>
<evidence type="ECO:0000313" key="1">
    <source>
        <dbReference type="EMBL" id="MEN7538291.1"/>
    </source>
</evidence>